<feature type="domain" description="Blue (type 1) copper" evidence="3">
    <location>
        <begin position="125"/>
        <end position="202"/>
    </location>
</feature>
<sequence>MSEMQNPHNYRKVGWSMVLVAASLAAIGVVQVWIGPDVLFADDMQRDKTAFFEMCKAGNYMQEGCDMFIQPGNTLYEIPRMTLDDTEESTMAMEEPVAEVSQVSAEIVSIPEGSGAPGCEETDECYIPATLNIPAGTTVIWENNDAAAHLATSGTPDGGPDGVFDSGMIMGGATYEYEFSETGEFVYYCLVHPWMVGTVVVE</sequence>
<dbReference type="GO" id="GO:0009055">
    <property type="term" value="F:electron transfer activity"/>
    <property type="evidence" value="ECO:0007669"/>
    <property type="project" value="InterPro"/>
</dbReference>
<dbReference type="GeneID" id="25399658"/>
<reference evidence="7" key="2">
    <citation type="submission" date="2016-05" db="EMBL/GenBank/DDBJ databases">
        <authorList>
            <person name="Dupont C."/>
            <person name="Santoro A."/>
        </authorList>
    </citation>
    <scope>NUCLEOTIDE SEQUENCE [LARGE SCALE GENOMIC DNA]</scope>
    <source>
        <strain evidence="7">U25</strain>
    </source>
</reference>
<dbReference type="STRING" id="1410606.T478_0517"/>
<keyword evidence="2" id="KW-0186">Copper</keyword>
<dbReference type="OrthoDB" id="11836at2157"/>
<dbReference type="GO" id="GO:0005507">
    <property type="term" value="F:copper ion binding"/>
    <property type="evidence" value="ECO:0007669"/>
    <property type="project" value="InterPro"/>
</dbReference>
<dbReference type="InterPro" id="IPR008972">
    <property type="entry name" value="Cupredoxin"/>
</dbReference>
<dbReference type="Pfam" id="PF00127">
    <property type="entry name" value="Copper-bind"/>
    <property type="match status" value="1"/>
</dbReference>
<dbReference type="Proteomes" id="UP000241022">
    <property type="component" value="Unassembled WGS sequence"/>
</dbReference>
<reference evidence="5 7" key="4">
    <citation type="submission" date="2018-04" db="EMBL/GenBank/DDBJ databases">
        <title>Transcriptomics of ammonia oxidizing archaea.</title>
        <authorList>
            <person name="Carini P."/>
        </authorList>
    </citation>
    <scope>NUCLEOTIDE SEQUENCE [LARGE SCALE GENOMIC DNA]</scope>
    <source>
        <strain evidence="5 7">U25</strain>
    </source>
</reference>
<dbReference type="AlphaFoldDB" id="A0A0A7V1P3"/>
<evidence type="ECO:0000313" key="5">
    <source>
        <dbReference type="EMBL" id="PTL87785.1"/>
    </source>
</evidence>
<dbReference type="HOGENOM" id="CLU_110990_0_0_2"/>
<protein>
    <submittedName>
        <fullName evidence="4">Copper-binding protein, plastocyanin/azurin family</fullName>
    </submittedName>
</protein>
<evidence type="ECO:0000259" key="3">
    <source>
        <dbReference type="Pfam" id="PF00127"/>
    </source>
</evidence>
<organism evidence="4 6">
    <name type="scientific">Candidatus Nitrosopelagicus brevis</name>
    <dbReference type="NCBI Taxonomy" id="1410606"/>
    <lineage>
        <taxon>Archaea</taxon>
        <taxon>Nitrososphaerota</taxon>
    </lineage>
</organism>
<evidence type="ECO:0000313" key="4">
    <source>
        <dbReference type="EMBL" id="AJA92984.1"/>
    </source>
</evidence>
<dbReference type="SUPFAM" id="SSF49503">
    <property type="entry name" value="Cupredoxins"/>
    <property type="match status" value="1"/>
</dbReference>
<dbReference type="PANTHER" id="PTHR36507:SF1">
    <property type="entry name" value="BLL1555 PROTEIN"/>
    <property type="match status" value="1"/>
</dbReference>
<dbReference type="KEGG" id="nbv:T478_0517"/>
<reference evidence="5" key="3">
    <citation type="submission" date="2016-05" db="EMBL/GenBank/DDBJ databases">
        <authorList>
            <person name="Lavstsen T."/>
            <person name="Jespersen J.S."/>
        </authorList>
    </citation>
    <scope>NUCLEOTIDE SEQUENCE [LARGE SCALE GENOMIC DNA]</scope>
    <source>
        <strain evidence="5">U25</strain>
    </source>
</reference>
<dbReference type="EMBL" id="LXWN01000001">
    <property type="protein sequence ID" value="PTL87785.1"/>
    <property type="molecule type" value="Genomic_DNA"/>
</dbReference>
<dbReference type="InterPro" id="IPR052721">
    <property type="entry name" value="ET_Amicyanin"/>
</dbReference>
<dbReference type="RefSeq" id="WP_052433845.1">
    <property type="nucleotide sequence ID" value="NZ_CP007026.1"/>
</dbReference>
<evidence type="ECO:0000256" key="1">
    <source>
        <dbReference type="ARBA" id="ARBA00022723"/>
    </source>
</evidence>
<dbReference type="InterPro" id="IPR000923">
    <property type="entry name" value="BlueCu_1"/>
</dbReference>
<evidence type="ECO:0000256" key="2">
    <source>
        <dbReference type="ARBA" id="ARBA00023008"/>
    </source>
</evidence>
<evidence type="ECO:0000313" key="6">
    <source>
        <dbReference type="Proteomes" id="UP000030944"/>
    </source>
</evidence>
<dbReference type="Proteomes" id="UP000030944">
    <property type="component" value="Chromosome"/>
</dbReference>
<reference evidence="4 6" key="1">
    <citation type="journal article" date="2015" name="Proc. Natl. Acad. Sci. U.S.A.">
        <title>Genomic and proteomic characterization of "Candidatus Nitrosopelagicus brevis": An ammonia-oxidizing archaeon from the open ocean.</title>
        <authorList>
            <person name="Santoro A.E."/>
            <person name="Dupont C.L."/>
            <person name="Richter R.A."/>
            <person name="Craig M.T."/>
            <person name="Carini P."/>
            <person name="McIlvin M.R."/>
            <person name="Yang Y."/>
            <person name="Orsi W.D."/>
            <person name="Moran D.M."/>
            <person name="Saito M.A."/>
        </authorList>
    </citation>
    <scope>NUCLEOTIDE SEQUENCE [LARGE SCALE GENOMIC DNA]</scope>
    <source>
        <strain evidence="4">CN25</strain>
        <strain evidence="6">V2</strain>
    </source>
</reference>
<keyword evidence="7" id="KW-1185">Reference proteome</keyword>
<proteinExistence type="predicted"/>
<dbReference type="Gene3D" id="2.60.40.420">
    <property type="entry name" value="Cupredoxins - blue copper proteins"/>
    <property type="match status" value="1"/>
</dbReference>
<accession>A0A0A7V1P3</accession>
<gene>
    <name evidence="5" type="ORF">A7X95_00410</name>
    <name evidence="4" type="ORF">T478_0517</name>
</gene>
<evidence type="ECO:0000313" key="7">
    <source>
        <dbReference type="Proteomes" id="UP000241022"/>
    </source>
</evidence>
<dbReference type="EMBL" id="CP007026">
    <property type="protein sequence ID" value="AJA92984.1"/>
    <property type="molecule type" value="Genomic_DNA"/>
</dbReference>
<dbReference type="PANTHER" id="PTHR36507">
    <property type="entry name" value="BLL1555 PROTEIN"/>
    <property type="match status" value="1"/>
</dbReference>
<name>A0A0A7V1P3_9ARCH</name>
<keyword evidence="1" id="KW-0479">Metal-binding</keyword>